<name>A0ABP6Q491_9ACTN</name>
<keyword evidence="1" id="KW-0808">Transferase</keyword>
<dbReference type="Gene3D" id="3.90.550.10">
    <property type="entry name" value="Spore Coat Polysaccharide Biosynthesis Protein SpsA, Chain A"/>
    <property type="match status" value="1"/>
</dbReference>
<gene>
    <name evidence="3" type="ORF">GCM10010468_16690</name>
</gene>
<feature type="domain" description="MobA-like NTP transferase" evidence="2">
    <location>
        <begin position="7"/>
        <end position="152"/>
    </location>
</feature>
<dbReference type="SUPFAM" id="SSF53448">
    <property type="entry name" value="Nucleotide-diphospho-sugar transferases"/>
    <property type="match status" value="1"/>
</dbReference>
<keyword evidence="4" id="KW-1185">Reference proteome</keyword>
<protein>
    <recommendedName>
        <fullName evidence="2">MobA-like NTP transferase domain-containing protein</fullName>
    </recommendedName>
</protein>
<sequence length="182" mass="19092">MPVDYDAVILSGGEGRRFGGGDKPGALVGGVPLIVRVAGAVADAGRLVVVGPARDDLPGAVFVREEPRGGGPVPALRAGLEEVRSPAVALLAADLPFLTAGVIDGLRRHDRAVLVDRDGRDQWLTGVWPADALREALAAYRGASLRGLLEPLAAVRVPVPDDWFDCDTPQDLAHARKIVEES</sequence>
<dbReference type="PANTHER" id="PTHR19136">
    <property type="entry name" value="MOLYBDENUM COFACTOR GUANYLYLTRANSFERASE"/>
    <property type="match status" value="1"/>
</dbReference>
<evidence type="ECO:0000259" key="2">
    <source>
        <dbReference type="Pfam" id="PF12804"/>
    </source>
</evidence>
<evidence type="ECO:0000313" key="3">
    <source>
        <dbReference type="EMBL" id="GAA3202894.1"/>
    </source>
</evidence>
<dbReference type="RefSeq" id="WP_344824237.1">
    <property type="nucleotide sequence ID" value="NZ_BAAAUV010000004.1"/>
</dbReference>
<dbReference type="Proteomes" id="UP001501237">
    <property type="component" value="Unassembled WGS sequence"/>
</dbReference>
<organism evidence="3 4">
    <name type="scientific">Actinocorallia longicatena</name>
    <dbReference type="NCBI Taxonomy" id="111803"/>
    <lineage>
        <taxon>Bacteria</taxon>
        <taxon>Bacillati</taxon>
        <taxon>Actinomycetota</taxon>
        <taxon>Actinomycetes</taxon>
        <taxon>Streptosporangiales</taxon>
        <taxon>Thermomonosporaceae</taxon>
        <taxon>Actinocorallia</taxon>
    </lineage>
</organism>
<dbReference type="PANTHER" id="PTHR19136:SF81">
    <property type="entry name" value="MOLYBDENUM COFACTOR GUANYLYLTRANSFERASE"/>
    <property type="match status" value="1"/>
</dbReference>
<evidence type="ECO:0000313" key="4">
    <source>
        <dbReference type="Proteomes" id="UP001501237"/>
    </source>
</evidence>
<dbReference type="EMBL" id="BAAAUV010000004">
    <property type="protein sequence ID" value="GAA3202894.1"/>
    <property type="molecule type" value="Genomic_DNA"/>
</dbReference>
<accession>A0ABP6Q491</accession>
<dbReference type="InterPro" id="IPR029044">
    <property type="entry name" value="Nucleotide-diphossugar_trans"/>
</dbReference>
<dbReference type="InterPro" id="IPR025877">
    <property type="entry name" value="MobA-like_NTP_Trfase"/>
</dbReference>
<dbReference type="Pfam" id="PF12804">
    <property type="entry name" value="NTP_transf_3"/>
    <property type="match status" value="1"/>
</dbReference>
<reference evidence="4" key="1">
    <citation type="journal article" date="2019" name="Int. J. Syst. Evol. Microbiol.">
        <title>The Global Catalogue of Microorganisms (GCM) 10K type strain sequencing project: providing services to taxonomists for standard genome sequencing and annotation.</title>
        <authorList>
            <consortium name="The Broad Institute Genomics Platform"/>
            <consortium name="The Broad Institute Genome Sequencing Center for Infectious Disease"/>
            <person name="Wu L."/>
            <person name="Ma J."/>
        </authorList>
    </citation>
    <scope>NUCLEOTIDE SEQUENCE [LARGE SCALE GENOMIC DNA]</scope>
    <source>
        <strain evidence="4">JCM 9377</strain>
    </source>
</reference>
<comment type="caution">
    <text evidence="3">The sequence shown here is derived from an EMBL/GenBank/DDBJ whole genome shotgun (WGS) entry which is preliminary data.</text>
</comment>
<evidence type="ECO:0000256" key="1">
    <source>
        <dbReference type="ARBA" id="ARBA00022679"/>
    </source>
</evidence>
<proteinExistence type="predicted"/>